<comment type="caution">
    <text evidence="1">The sequence shown here is derived from an EMBL/GenBank/DDBJ whole genome shotgun (WGS) entry which is preliminary data.</text>
</comment>
<dbReference type="Proteomes" id="UP000189286">
    <property type="component" value="Unassembled WGS sequence"/>
</dbReference>
<evidence type="ECO:0000313" key="1">
    <source>
        <dbReference type="EMBL" id="ONK09198.1"/>
    </source>
</evidence>
<proteinExistence type="predicted"/>
<dbReference type="AlphaFoldDB" id="A0A1V2R9Y1"/>
<gene>
    <name evidence="1" type="ORF">BSK71_01700</name>
</gene>
<dbReference type="OrthoDB" id="6970723at2"/>
<dbReference type="EMBL" id="MPUJ01000001">
    <property type="protein sequence ID" value="ONK09198.1"/>
    <property type="molecule type" value="Genomic_DNA"/>
</dbReference>
<sequence length="112" mass="12713">MSYEYKLVFDNASVAQHIMSTIKRSEACIRAENGDVYLKDNSLNNRADYDVRLTDEGDGSLWLQINVKSVDLYVLVQETLSGKAFKCFEDGDTEDEVELSEAFRLKVLPNPL</sequence>
<reference evidence="2" key="1">
    <citation type="submission" date="2016-11" db="EMBL/GenBank/DDBJ databases">
        <authorList>
            <person name="Panda P."/>
            <person name="Visnovsky S."/>
            <person name="Pitman A."/>
        </authorList>
    </citation>
    <scope>NUCLEOTIDE SEQUENCE [LARGE SCALE GENOMIC DNA]</scope>
    <source>
        <strain evidence="2">ICMP 9972</strain>
    </source>
</reference>
<accession>A0A1V2R9Y1</accession>
<protein>
    <submittedName>
        <fullName evidence="1">Uncharacterized protein</fullName>
    </submittedName>
</protein>
<organism evidence="1 2">
    <name type="scientific">Pectobacterium actinidiae</name>
    <dbReference type="NCBI Taxonomy" id="1507808"/>
    <lineage>
        <taxon>Bacteria</taxon>
        <taxon>Pseudomonadati</taxon>
        <taxon>Pseudomonadota</taxon>
        <taxon>Gammaproteobacteria</taxon>
        <taxon>Enterobacterales</taxon>
        <taxon>Pectobacteriaceae</taxon>
        <taxon>Pectobacterium</taxon>
    </lineage>
</organism>
<name>A0A1V2R9Y1_9GAMM</name>
<evidence type="ECO:0000313" key="2">
    <source>
        <dbReference type="Proteomes" id="UP000189286"/>
    </source>
</evidence>
<dbReference type="RefSeq" id="WP_039361994.1">
    <property type="nucleotide sequence ID" value="NZ_JBEHFJ010000007.1"/>
</dbReference>